<dbReference type="InterPro" id="IPR050638">
    <property type="entry name" value="AA-Vitamin_Transporters"/>
</dbReference>
<feature type="transmembrane region" description="Helical" evidence="6">
    <location>
        <begin position="217"/>
        <end position="236"/>
    </location>
</feature>
<feature type="transmembrane region" description="Helical" evidence="6">
    <location>
        <begin position="248"/>
        <end position="266"/>
    </location>
</feature>
<proteinExistence type="inferred from homology"/>
<dbReference type="PANTHER" id="PTHR32322">
    <property type="entry name" value="INNER MEMBRANE TRANSPORTER"/>
    <property type="match status" value="1"/>
</dbReference>
<evidence type="ECO:0000313" key="8">
    <source>
        <dbReference type="EMBL" id="PCI99767.1"/>
    </source>
</evidence>
<feature type="transmembrane region" description="Helical" evidence="6">
    <location>
        <begin position="129"/>
        <end position="147"/>
    </location>
</feature>
<keyword evidence="4 6" id="KW-1133">Transmembrane helix</keyword>
<feature type="transmembrane region" description="Helical" evidence="6">
    <location>
        <begin position="153"/>
        <end position="174"/>
    </location>
</feature>
<sequence length="295" mass="32708">MLKKFDLKSNLMILVFCLTWASAFAAAKYGLQFWPPFWFLATRFLLTSIFFFGLCIVFGRLMKISAKQLGGLVVLGLLNNVGYLGFAWYSLSLPGTPSGLAATIISANPVLVTLAQFIFVTAAFSYKKLFGVLLGFLGVAYILQSRVSVDGVPLYVIGLLCFGLLSFSVATFLFTRLNCKTDFWLSLAVQNMTGAVALYIPAFLFESTPTVWFEPQFVMSMFYLVVIIGLSFVIWFKLIEQKGTAEASSLHFIMPPLGLFYGWLVFDESIPAGDYIGLIPIVVGIYLVTHQKAKN</sequence>
<feature type="domain" description="EamA" evidence="7">
    <location>
        <begin position="157"/>
        <end position="289"/>
    </location>
</feature>
<dbReference type="SUPFAM" id="SSF103481">
    <property type="entry name" value="Multidrug resistance efflux transporter EmrE"/>
    <property type="match status" value="2"/>
</dbReference>
<keyword evidence="5 6" id="KW-0472">Membrane</keyword>
<evidence type="ECO:0000256" key="2">
    <source>
        <dbReference type="ARBA" id="ARBA00007362"/>
    </source>
</evidence>
<feature type="transmembrane region" description="Helical" evidence="6">
    <location>
        <begin position="272"/>
        <end position="289"/>
    </location>
</feature>
<comment type="caution">
    <text evidence="8">The sequence shown here is derived from an EMBL/GenBank/DDBJ whole genome shotgun (WGS) entry which is preliminary data.</text>
</comment>
<feature type="transmembrane region" description="Helical" evidence="6">
    <location>
        <begin position="37"/>
        <end position="57"/>
    </location>
</feature>
<feature type="transmembrane region" description="Helical" evidence="6">
    <location>
        <begin position="183"/>
        <end position="205"/>
    </location>
</feature>
<evidence type="ECO:0000256" key="5">
    <source>
        <dbReference type="ARBA" id="ARBA00023136"/>
    </source>
</evidence>
<dbReference type="GO" id="GO:0016020">
    <property type="term" value="C:membrane"/>
    <property type="evidence" value="ECO:0007669"/>
    <property type="project" value="UniProtKB-SubCell"/>
</dbReference>
<dbReference type="PANTHER" id="PTHR32322:SF2">
    <property type="entry name" value="EAMA DOMAIN-CONTAINING PROTEIN"/>
    <property type="match status" value="1"/>
</dbReference>
<dbReference type="Pfam" id="PF00892">
    <property type="entry name" value="EamA"/>
    <property type="match status" value="2"/>
</dbReference>
<reference key="1">
    <citation type="submission" date="2017-08" db="EMBL/GenBank/DDBJ databases">
        <title>A dynamic microbial community with high functional redundancy inhabits the cold, oxic subseafloor aquifer.</title>
        <authorList>
            <person name="Tully B.J."/>
            <person name="Wheat C.G."/>
            <person name="Glazer B.T."/>
            <person name="Huber J.A."/>
        </authorList>
    </citation>
    <scope>NUCLEOTIDE SEQUENCE [LARGE SCALE GENOMIC DNA]</scope>
</reference>
<dbReference type="InterPro" id="IPR037185">
    <property type="entry name" value="EmrE-like"/>
</dbReference>
<feature type="transmembrane region" description="Helical" evidence="6">
    <location>
        <begin position="101"/>
        <end position="122"/>
    </location>
</feature>
<name>A0A2A4YZN4_9PROT</name>
<reference evidence="8" key="2">
    <citation type="journal article" date="2018" name="ISME J.">
        <title>A dynamic microbial community with high functional redundancy inhabits the cold, oxic subseafloor aquifer.</title>
        <authorList>
            <person name="Tully B.J."/>
            <person name="Wheat C.G."/>
            <person name="Glazer B.T."/>
            <person name="Huber J.A."/>
        </authorList>
    </citation>
    <scope>NUCLEOTIDE SEQUENCE</scope>
    <source>
        <strain evidence="8">NORP83</strain>
    </source>
</reference>
<dbReference type="EMBL" id="NVUS01000014">
    <property type="protein sequence ID" value="PCI99767.1"/>
    <property type="molecule type" value="Genomic_DNA"/>
</dbReference>
<evidence type="ECO:0000256" key="6">
    <source>
        <dbReference type="SAM" id="Phobius"/>
    </source>
</evidence>
<evidence type="ECO:0000256" key="1">
    <source>
        <dbReference type="ARBA" id="ARBA00004141"/>
    </source>
</evidence>
<feature type="transmembrane region" description="Helical" evidence="6">
    <location>
        <begin position="69"/>
        <end position="89"/>
    </location>
</feature>
<dbReference type="AlphaFoldDB" id="A0A2A4YZN4"/>
<evidence type="ECO:0000256" key="4">
    <source>
        <dbReference type="ARBA" id="ARBA00022989"/>
    </source>
</evidence>
<comment type="similarity">
    <text evidence="2">Belongs to the EamA transporter family.</text>
</comment>
<accession>A0A2A4YZN4</accession>
<keyword evidence="3 6" id="KW-0812">Transmembrane</keyword>
<organism evidence="8">
    <name type="scientific">OCS116 cluster bacterium</name>
    <dbReference type="NCBI Taxonomy" id="2030921"/>
    <lineage>
        <taxon>Bacteria</taxon>
        <taxon>Pseudomonadati</taxon>
        <taxon>Pseudomonadota</taxon>
        <taxon>Alphaproteobacteria</taxon>
        <taxon>OCS116 cluster</taxon>
    </lineage>
</organism>
<comment type="subcellular location">
    <subcellularLocation>
        <location evidence="1">Membrane</location>
        <topology evidence="1">Multi-pass membrane protein</topology>
    </subcellularLocation>
</comment>
<evidence type="ECO:0000259" key="7">
    <source>
        <dbReference type="Pfam" id="PF00892"/>
    </source>
</evidence>
<gene>
    <name evidence="8" type="ORF">COB13_10985</name>
</gene>
<feature type="domain" description="EamA" evidence="7">
    <location>
        <begin position="9"/>
        <end position="143"/>
    </location>
</feature>
<dbReference type="InterPro" id="IPR000620">
    <property type="entry name" value="EamA_dom"/>
</dbReference>
<evidence type="ECO:0000256" key="3">
    <source>
        <dbReference type="ARBA" id="ARBA00022692"/>
    </source>
</evidence>
<protein>
    <recommendedName>
        <fullName evidence="7">EamA domain-containing protein</fullName>
    </recommendedName>
</protein>